<dbReference type="AlphaFoldDB" id="A0A6J4PW43"/>
<name>A0A6J4PW43_9BACT</name>
<dbReference type="EMBL" id="CADCUR010000285">
    <property type="protein sequence ID" value="CAA9425193.1"/>
    <property type="molecule type" value="Genomic_DNA"/>
</dbReference>
<accession>A0A6J4PW43</accession>
<evidence type="ECO:0000313" key="1">
    <source>
        <dbReference type="EMBL" id="CAA9425193.1"/>
    </source>
</evidence>
<reference evidence="1" key="1">
    <citation type="submission" date="2020-02" db="EMBL/GenBank/DDBJ databases">
        <authorList>
            <person name="Meier V. D."/>
        </authorList>
    </citation>
    <scope>NUCLEOTIDE SEQUENCE</scope>
    <source>
        <strain evidence="1">AVDCRST_MAG74</strain>
    </source>
</reference>
<proteinExistence type="predicted"/>
<organism evidence="1">
    <name type="scientific">uncultured Pyrinomonadaceae bacterium</name>
    <dbReference type="NCBI Taxonomy" id="2283094"/>
    <lineage>
        <taxon>Bacteria</taxon>
        <taxon>Pseudomonadati</taxon>
        <taxon>Acidobacteriota</taxon>
        <taxon>Blastocatellia</taxon>
        <taxon>Blastocatellales</taxon>
        <taxon>Pyrinomonadaceae</taxon>
        <taxon>environmental samples</taxon>
    </lineage>
</organism>
<sequence>MFEREENNFIPGIFNYCDRWCERCPLTARCSVYAMVEDEQQAEEYAGGARTATQEAFWRNLQNIFTETKEMLREAAAERGIDIDQLDLKEASEIIERQRCSVEQQNLMKLAEKYTKQAGVFLKTQNLSDETLDHTQLEMLQIIGWYHYFIAAKINRALYAEADYEKDADSDAFRNDGDGSIKIALIAIDRSTIAWKVLLNDETNREIKPLIQLLDTLRRLCEEKFPNARDFLRPGFDEIIEMVM</sequence>
<gene>
    <name evidence="1" type="ORF">AVDCRST_MAG74-3278</name>
</gene>
<protein>
    <submittedName>
        <fullName evidence="1">Uncharacterized protein</fullName>
    </submittedName>
</protein>